<proteinExistence type="inferred from homology"/>
<dbReference type="InterPro" id="IPR044068">
    <property type="entry name" value="CB"/>
</dbReference>
<feature type="domain" description="Tyr recombinase" evidence="6">
    <location>
        <begin position="203"/>
        <end position="405"/>
    </location>
</feature>
<dbReference type="EMBL" id="CP097253">
    <property type="protein sequence ID" value="UUR06752.1"/>
    <property type="molecule type" value="Genomic_DNA"/>
</dbReference>
<comment type="similarity">
    <text evidence="1">Belongs to the 'phage' integrase family.</text>
</comment>
<keyword evidence="9" id="KW-1185">Reference proteome</keyword>
<dbReference type="PROSITE" id="PS51898">
    <property type="entry name" value="TYR_RECOMBINASE"/>
    <property type="match status" value="1"/>
</dbReference>
<keyword evidence="3 5" id="KW-0238">DNA-binding</keyword>
<dbReference type="GO" id="GO:0003677">
    <property type="term" value="F:DNA binding"/>
    <property type="evidence" value="ECO:0007669"/>
    <property type="project" value="UniProtKB-KW"/>
</dbReference>
<sequence length="431" mass="48411">MLSDAKCKSAKASTKPYKLSDSAGLFLFVTPTGHKSWRLKYRFGRKEKQRVYGAYPTVSLREARELRDEDKRLLAQGIDPAIEAARRQLSARVIAADTFEVLAREWYSDQKMRWTAVHSADVLTSLERDVFPDLGRLPLETINAPIILATLKKVQERGAVETAHRLRQRISAIFAYGVAGGRVAADPASTLGKALQPKPTGKRWPAVRTIEDARAVLSLSDNAEVSPTLKLASRLQAITAQRPGMIRWLRWDELHHLDLSSEGECPDAIWWIPAAKMKQELSLRHNDEFAHPVPLVAEAVEVLRACHAISSGSAFVFPGARSVKKPISENALNYLYLREGLRGRHVPHGWRSTFSTVMNEWALSNGRKQDRMIIDLMLAHLPTGISATELKYNRAAFIDRRRELSALWVSMLFSDAPAASALLEGRRRRRL</sequence>
<evidence type="ECO:0000313" key="8">
    <source>
        <dbReference type="EMBL" id="UUR06752.1"/>
    </source>
</evidence>
<dbReference type="Proteomes" id="UP000831921">
    <property type="component" value="Chromosome"/>
</dbReference>
<feature type="domain" description="Core-binding (CB)" evidence="7">
    <location>
        <begin position="97"/>
        <end position="178"/>
    </location>
</feature>
<dbReference type="Pfam" id="PF13356">
    <property type="entry name" value="Arm-DNA-bind_3"/>
    <property type="match status" value="1"/>
</dbReference>
<dbReference type="PANTHER" id="PTHR30629:SF2">
    <property type="entry name" value="PROPHAGE INTEGRASE INTS-RELATED"/>
    <property type="match status" value="1"/>
</dbReference>
<dbReference type="InterPro" id="IPR038488">
    <property type="entry name" value="Integrase_DNA-bd_sf"/>
</dbReference>
<reference evidence="8 9" key="1">
    <citation type="submission" date="2022-05" db="EMBL/GenBank/DDBJ databases">
        <title>S8-45 Sphingomonas ultraviolaceadurans.</title>
        <authorList>
            <person name="Liu Y."/>
        </authorList>
    </citation>
    <scope>NUCLEOTIDE SEQUENCE [LARGE SCALE GENOMIC DNA]</scope>
    <source>
        <strain evidence="8 9">S8-45</strain>
    </source>
</reference>
<dbReference type="SUPFAM" id="SSF56349">
    <property type="entry name" value="DNA breaking-rejoining enzymes"/>
    <property type="match status" value="1"/>
</dbReference>
<evidence type="ECO:0000259" key="7">
    <source>
        <dbReference type="PROSITE" id="PS51900"/>
    </source>
</evidence>
<keyword evidence="4" id="KW-0233">DNA recombination</keyword>
<dbReference type="InterPro" id="IPR053876">
    <property type="entry name" value="Phage_int_M"/>
</dbReference>
<dbReference type="InterPro" id="IPR010998">
    <property type="entry name" value="Integrase_recombinase_N"/>
</dbReference>
<name>A0ABY5MTU3_9SPHN</name>
<evidence type="ECO:0000259" key="6">
    <source>
        <dbReference type="PROSITE" id="PS51898"/>
    </source>
</evidence>
<dbReference type="RefSeq" id="WP_249453913.1">
    <property type="nucleotide sequence ID" value="NZ_CP097253.1"/>
</dbReference>
<dbReference type="InterPro" id="IPR013762">
    <property type="entry name" value="Integrase-like_cat_sf"/>
</dbReference>
<dbReference type="PANTHER" id="PTHR30629">
    <property type="entry name" value="PROPHAGE INTEGRASE"/>
    <property type="match status" value="1"/>
</dbReference>
<dbReference type="Gene3D" id="1.10.150.130">
    <property type="match status" value="1"/>
</dbReference>
<dbReference type="Gene3D" id="3.30.160.390">
    <property type="entry name" value="Integrase, DNA-binding domain"/>
    <property type="match status" value="1"/>
</dbReference>
<keyword evidence="2" id="KW-0229">DNA integration</keyword>
<dbReference type="InterPro" id="IPR025166">
    <property type="entry name" value="Integrase_DNA_bind_dom"/>
</dbReference>
<evidence type="ECO:0000256" key="2">
    <source>
        <dbReference type="ARBA" id="ARBA00022908"/>
    </source>
</evidence>
<evidence type="ECO:0000313" key="9">
    <source>
        <dbReference type="Proteomes" id="UP000831921"/>
    </source>
</evidence>
<dbReference type="InterPro" id="IPR011010">
    <property type="entry name" value="DNA_brk_join_enz"/>
</dbReference>
<accession>A0ABY5MTU3</accession>
<protein>
    <submittedName>
        <fullName evidence="8">Integrase arm-type DNA-binding domain-containing protein</fullName>
    </submittedName>
</protein>
<dbReference type="InterPro" id="IPR050808">
    <property type="entry name" value="Phage_Integrase"/>
</dbReference>
<evidence type="ECO:0000256" key="1">
    <source>
        <dbReference type="ARBA" id="ARBA00008857"/>
    </source>
</evidence>
<evidence type="ECO:0000256" key="4">
    <source>
        <dbReference type="ARBA" id="ARBA00023172"/>
    </source>
</evidence>
<dbReference type="Gene3D" id="1.10.443.10">
    <property type="entry name" value="Intergrase catalytic core"/>
    <property type="match status" value="1"/>
</dbReference>
<organism evidence="8 9">
    <name type="scientific">Sphingomonas glaciei</name>
    <dbReference type="NCBI Taxonomy" id="2938948"/>
    <lineage>
        <taxon>Bacteria</taxon>
        <taxon>Pseudomonadati</taxon>
        <taxon>Pseudomonadota</taxon>
        <taxon>Alphaproteobacteria</taxon>
        <taxon>Sphingomonadales</taxon>
        <taxon>Sphingomonadaceae</taxon>
        <taxon>Sphingomonas</taxon>
    </lineage>
</organism>
<gene>
    <name evidence="8" type="ORF">M1K48_07220</name>
</gene>
<dbReference type="InterPro" id="IPR002104">
    <property type="entry name" value="Integrase_catalytic"/>
</dbReference>
<dbReference type="PROSITE" id="PS51900">
    <property type="entry name" value="CB"/>
    <property type="match status" value="1"/>
</dbReference>
<evidence type="ECO:0000256" key="5">
    <source>
        <dbReference type="PROSITE-ProRule" id="PRU01248"/>
    </source>
</evidence>
<evidence type="ECO:0000256" key="3">
    <source>
        <dbReference type="ARBA" id="ARBA00023125"/>
    </source>
</evidence>
<dbReference type="Pfam" id="PF22022">
    <property type="entry name" value="Phage_int_M"/>
    <property type="match status" value="1"/>
</dbReference>